<feature type="non-terminal residue" evidence="1">
    <location>
        <position position="172"/>
    </location>
</feature>
<gene>
    <name evidence="1" type="ORF">METZ01_LOCUS372550</name>
</gene>
<reference evidence="1" key="1">
    <citation type="submission" date="2018-05" db="EMBL/GenBank/DDBJ databases">
        <authorList>
            <person name="Lanie J.A."/>
            <person name="Ng W.-L."/>
            <person name="Kazmierczak K.M."/>
            <person name="Andrzejewski T.M."/>
            <person name="Davidsen T.M."/>
            <person name="Wayne K.J."/>
            <person name="Tettelin H."/>
            <person name="Glass J.I."/>
            <person name="Rusch D."/>
            <person name="Podicherti R."/>
            <person name="Tsui H.-C.T."/>
            <person name="Winkler M.E."/>
        </authorList>
    </citation>
    <scope>NUCLEOTIDE SEQUENCE</scope>
</reference>
<sequence>VFLGMFQNVTHDYLKKSERSWEFLEVDTLPVDEIKLNYVYHIDVNNFAWALGYNRWPKTFEDVSVFDSISSKVIKDAQNGKCKILINYGYEGLGTHHRDSILHKPLLERLHFLLDKNKIAQKDFIYMDSNHRMDKLPMDTDINIIQYEYCAIDWWRFTKQWSSMMYYGNIMS</sequence>
<proteinExistence type="predicted"/>
<organism evidence="1">
    <name type="scientific">marine metagenome</name>
    <dbReference type="NCBI Taxonomy" id="408172"/>
    <lineage>
        <taxon>unclassified sequences</taxon>
        <taxon>metagenomes</taxon>
        <taxon>ecological metagenomes</taxon>
    </lineage>
</organism>
<feature type="non-terminal residue" evidence="1">
    <location>
        <position position="1"/>
    </location>
</feature>
<dbReference type="EMBL" id="UINC01135507">
    <property type="protein sequence ID" value="SVD19696.1"/>
    <property type="molecule type" value="Genomic_DNA"/>
</dbReference>
<accession>A0A382TCB8</accession>
<name>A0A382TCB8_9ZZZZ</name>
<protein>
    <submittedName>
        <fullName evidence="1">Uncharacterized protein</fullName>
    </submittedName>
</protein>
<evidence type="ECO:0000313" key="1">
    <source>
        <dbReference type="EMBL" id="SVD19696.1"/>
    </source>
</evidence>
<dbReference type="AlphaFoldDB" id="A0A382TCB8"/>